<evidence type="ECO:0000256" key="2">
    <source>
        <dbReference type="ARBA" id="ARBA00034247"/>
    </source>
</evidence>
<proteinExistence type="predicted"/>
<dbReference type="PANTHER" id="PTHR45138:SF9">
    <property type="entry name" value="DIGUANYLATE CYCLASE DGCM-RELATED"/>
    <property type="match status" value="1"/>
</dbReference>
<dbReference type="SMART" id="SM00267">
    <property type="entry name" value="GGDEF"/>
    <property type="match status" value="1"/>
</dbReference>
<comment type="catalytic activity">
    <reaction evidence="2">
        <text>2 GTP = 3',3'-c-di-GMP + 2 diphosphate</text>
        <dbReference type="Rhea" id="RHEA:24898"/>
        <dbReference type="ChEBI" id="CHEBI:33019"/>
        <dbReference type="ChEBI" id="CHEBI:37565"/>
        <dbReference type="ChEBI" id="CHEBI:58805"/>
        <dbReference type="EC" id="2.7.7.65"/>
    </reaction>
</comment>
<evidence type="ECO:0000313" key="7">
    <source>
        <dbReference type="Proteomes" id="UP000256748"/>
    </source>
</evidence>
<dbReference type="InterPro" id="IPR043128">
    <property type="entry name" value="Rev_trsase/Diguanyl_cyclase"/>
</dbReference>
<dbReference type="PROSITE" id="PS50887">
    <property type="entry name" value="GGDEF"/>
    <property type="match status" value="1"/>
</dbReference>
<dbReference type="PANTHER" id="PTHR45138">
    <property type="entry name" value="REGULATORY COMPONENTS OF SENSORY TRANSDUCTION SYSTEM"/>
    <property type="match status" value="1"/>
</dbReference>
<dbReference type="RefSeq" id="WP_116276161.1">
    <property type="nucleotide sequence ID" value="NZ_KZ859530.1"/>
</dbReference>
<feature type="transmembrane region" description="Helical" evidence="4">
    <location>
        <begin position="66"/>
        <end position="84"/>
    </location>
</feature>
<feature type="domain" description="GGDEF" evidence="5">
    <location>
        <begin position="281"/>
        <end position="419"/>
    </location>
</feature>
<dbReference type="Proteomes" id="UP000256748">
    <property type="component" value="Unassembled WGS sequence"/>
</dbReference>
<keyword evidence="4" id="KW-0812">Transmembrane</keyword>
<dbReference type="EMBL" id="NAOO01000044">
    <property type="protein sequence ID" value="RFB83221.1"/>
    <property type="molecule type" value="Genomic_DNA"/>
</dbReference>
<reference evidence="6 7" key="1">
    <citation type="submission" date="2017-03" db="EMBL/GenBank/DDBJ databases">
        <title>Genome analysis of Rhizobial strains effectives or ineffectives for nitrogen fixation isolated from bean seeds.</title>
        <authorList>
            <person name="Peralta H."/>
            <person name="Aguilar-Vera A."/>
            <person name="Mora Y."/>
            <person name="Vargas-Lagunas C."/>
            <person name="Girard L."/>
            <person name="Mora J."/>
        </authorList>
    </citation>
    <scope>NUCLEOTIDE SEQUENCE [LARGE SCALE GENOMIC DNA]</scope>
    <source>
        <strain evidence="6 7">CCGM5</strain>
    </source>
</reference>
<feature type="compositionally biased region" description="Polar residues" evidence="3">
    <location>
        <begin position="1"/>
        <end position="11"/>
    </location>
</feature>
<evidence type="ECO:0000256" key="3">
    <source>
        <dbReference type="SAM" id="MobiDB-lite"/>
    </source>
</evidence>
<evidence type="ECO:0000256" key="1">
    <source>
        <dbReference type="ARBA" id="ARBA00012528"/>
    </source>
</evidence>
<dbReference type="AlphaFoldDB" id="A0A3E1AZZ7"/>
<dbReference type="FunFam" id="3.30.70.270:FF:000001">
    <property type="entry name" value="Diguanylate cyclase domain protein"/>
    <property type="match status" value="1"/>
</dbReference>
<keyword evidence="4" id="KW-0472">Membrane</keyword>
<dbReference type="SUPFAM" id="SSF55073">
    <property type="entry name" value="Nucleotide cyclase"/>
    <property type="match status" value="1"/>
</dbReference>
<organism evidence="6 7">
    <name type="scientific">Rhizobium leguminosarum bv. trifolii</name>
    <dbReference type="NCBI Taxonomy" id="386"/>
    <lineage>
        <taxon>Bacteria</taxon>
        <taxon>Pseudomonadati</taxon>
        <taxon>Pseudomonadota</taxon>
        <taxon>Alphaproteobacteria</taxon>
        <taxon>Hyphomicrobiales</taxon>
        <taxon>Rhizobiaceae</taxon>
        <taxon>Rhizobium/Agrobacterium group</taxon>
        <taxon>Rhizobium</taxon>
    </lineage>
</organism>
<protein>
    <recommendedName>
        <fullName evidence="1">diguanylate cyclase</fullName>
        <ecNumber evidence="1">2.7.7.65</ecNumber>
    </recommendedName>
</protein>
<accession>A0A3E1AZZ7</accession>
<dbReference type="GO" id="GO:0052621">
    <property type="term" value="F:diguanylate cyclase activity"/>
    <property type="evidence" value="ECO:0007669"/>
    <property type="project" value="UniProtKB-EC"/>
</dbReference>
<dbReference type="InterPro" id="IPR029787">
    <property type="entry name" value="Nucleotide_cyclase"/>
</dbReference>
<dbReference type="Pfam" id="PF00990">
    <property type="entry name" value="GGDEF"/>
    <property type="match status" value="1"/>
</dbReference>
<evidence type="ECO:0000256" key="4">
    <source>
        <dbReference type="SAM" id="Phobius"/>
    </source>
</evidence>
<dbReference type="Gene3D" id="3.30.70.270">
    <property type="match status" value="1"/>
</dbReference>
<keyword evidence="4" id="KW-1133">Transmembrane helix</keyword>
<feature type="transmembrane region" description="Helical" evidence="4">
    <location>
        <begin position="153"/>
        <end position="186"/>
    </location>
</feature>
<evidence type="ECO:0000313" key="6">
    <source>
        <dbReference type="EMBL" id="RFB83221.1"/>
    </source>
</evidence>
<dbReference type="EC" id="2.7.7.65" evidence="1"/>
<dbReference type="InterPro" id="IPR050469">
    <property type="entry name" value="Diguanylate_Cyclase"/>
</dbReference>
<name>A0A3E1AZZ7_RHILT</name>
<feature type="transmembrane region" description="Helical" evidence="4">
    <location>
        <begin position="124"/>
        <end position="147"/>
    </location>
</feature>
<dbReference type="InterPro" id="IPR000160">
    <property type="entry name" value="GGDEF_dom"/>
</dbReference>
<feature type="transmembrane region" description="Helical" evidence="4">
    <location>
        <begin position="90"/>
        <end position="112"/>
    </location>
</feature>
<gene>
    <name evidence="6" type="ORF">B5K10_29915</name>
</gene>
<comment type="caution">
    <text evidence="6">The sequence shown here is derived from an EMBL/GenBank/DDBJ whole genome shotgun (WGS) entry which is preliminary data.</text>
</comment>
<feature type="region of interest" description="Disordered" evidence="3">
    <location>
        <begin position="1"/>
        <end position="22"/>
    </location>
</feature>
<evidence type="ECO:0000259" key="5">
    <source>
        <dbReference type="PROSITE" id="PS50887"/>
    </source>
</evidence>
<feature type="transmembrane region" description="Helical" evidence="4">
    <location>
        <begin position="198"/>
        <end position="215"/>
    </location>
</feature>
<sequence>MNDTKSTSSEGSAAGSFSPRPLTGAMADEVERLLSGRTRDIRLTGDLRRRYDERSWRQTAKVIRSWMIWVAFVDILTLALNAILLPHQIVLPMVAPACLLPPAAIFTAVVWSKPRPAAVQRASLLVGMCLILLSVALVGVFAGGEFYERHLTIMLFVATSAITIFSAPLAWTIAIACYALSLYFILQWYNPLAETGSVIAGTLFFSCGIIATVVARRTMNILAQKTFLLDCRDQRRVAELADANARLERLARTDPLTGIANRRWMMETLESLWRNGRETGVVTAMLMCDIDHFKALNDKLGHGEGDRCLVKVAGIIQSCVRADRDLVSRHGGEEFLIVLPDVDEDEAIAVAKRIRESVEAAALPNPSSGVGPSVTLSVGVALKSALDTDISLANLQHEADMALYRAKEAGRNQVCVFRRPHQAVPSAAEQIAARR</sequence>
<dbReference type="CDD" id="cd01949">
    <property type="entry name" value="GGDEF"/>
    <property type="match status" value="1"/>
</dbReference>
<dbReference type="NCBIfam" id="TIGR00254">
    <property type="entry name" value="GGDEF"/>
    <property type="match status" value="1"/>
</dbReference>